<dbReference type="CDD" id="cd00657">
    <property type="entry name" value="Ferritin_like"/>
    <property type="match status" value="1"/>
</dbReference>
<dbReference type="OrthoDB" id="9796238at2"/>
<gene>
    <name evidence="6" type="ordered locus">PHZ_c0411</name>
</gene>
<dbReference type="Proteomes" id="UP000001868">
    <property type="component" value="Chromosome"/>
</dbReference>
<dbReference type="Gene3D" id="6.10.140.1960">
    <property type="match status" value="1"/>
</dbReference>
<dbReference type="InterPro" id="IPR009078">
    <property type="entry name" value="Ferritin-like_SF"/>
</dbReference>
<comment type="subcellular location">
    <subcellularLocation>
        <location evidence="4">Encapsulin nanocompartment</location>
    </subcellularLocation>
</comment>
<dbReference type="KEGG" id="pzu:PHZ_c0411"/>
<dbReference type="InterPro" id="IPR054581">
    <property type="entry name" value="EncFtn-like"/>
</dbReference>
<protein>
    <recommendedName>
        <fullName evidence="8">Ferritin</fullName>
    </recommendedName>
</protein>
<evidence type="ECO:0000256" key="4">
    <source>
        <dbReference type="ARBA" id="ARBA00033738"/>
    </source>
</evidence>
<sequence>MSKEGLHVPREKLKRETLNKHYAITSIIEELEAVDWYRQRADDCDDPELRAILLHNAKEELEHAAMVLEWLRRNDEETHAQFEEYLFKDGSIAGHEEGARDKHGL</sequence>
<keyword evidence="7" id="KW-1185">Reference proteome</keyword>
<proteinExistence type="predicted"/>
<keyword evidence="2" id="KW-0479">Metal-binding</keyword>
<organism evidence="6 7">
    <name type="scientific">Phenylobacterium zucineum (strain HLK1)</name>
    <dbReference type="NCBI Taxonomy" id="450851"/>
    <lineage>
        <taxon>Bacteria</taxon>
        <taxon>Pseudomonadati</taxon>
        <taxon>Pseudomonadota</taxon>
        <taxon>Alphaproteobacteria</taxon>
        <taxon>Caulobacterales</taxon>
        <taxon>Caulobacteraceae</taxon>
        <taxon>Phenylobacterium</taxon>
    </lineage>
</organism>
<evidence type="ECO:0008006" key="8">
    <source>
        <dbReference type="Google" id="ProtNLM"/>
    </source>
</evidence>
<keyword evidence="5" id="KW-1284">Encapsulin nanocompartment</keyword>
<dbReference type="EMBL" id="CP000747">
    <property type="protein sequence ID" value="ACG76825.1"/>
    <property type="molecule type" value="Genomic_DNA"/>
</dbReference>
<keyword evidence="1" id="KW-0409">Iron storage</keyword>
<name>B4RDX6_PHEZH</name>
<dbReference type="GO" id="GO:0046872">
    <property type="term" value="F:metal ion binding"/>
    <property type="evidence" value="ECO:0007669"/>
    <property type="project" value="UniProtKB-KW"/>
</dbReference>
<reference evidence="6 7" key="1">
    <citation type="journal article" date="2008" name="BMC Genomics">
        <title>Complete genome of Phenylobacterium zucineum - a novel facultative intracellular bacterium isolated from human erythroleukemia cell line K562.</title>
        <authorList>
            <person name="Luo Y."/>
            <person name="Xu X."/>
            <person name="Ding Z."/>
            <person name="Liu Z."/>
            <person name="Zhang B."/>
            <person name="Yan Z."/>
            <person name="Sun J."/>
            <person name="Hu S."/>
            <person name="Hu X."/>
        </authorList>
    </citation>
    <scope>NUCLEOTIDE SEQUENCE [LARGE SCALE GENOMIC DNA]</scope>
    <source>
        <strain evidence="6 7">HLK1</strain>
    </source>
</reference>
<evidence type="ECO:0000313" key="7">
    <source>
        <dbReference type="Proteomes" id="UP000001868"/>
    </source>
</evidence>
<dbReference type="GO" id="GO:0006879">
    <property type="term" value="P:intracellular iron ion homeostasis"/>
    <property type="evidence" value="ECO:0007669"/>
    <property type="project" value="UniProtKB-KW"/>
</dbReference>
<dbReference type="Pfam" id="PF22277">
    <property type="entry name" value="EncFtn-like"/>
    <property type="match status" value="1"/>
</dbReference>
<evidence type="ECO:0000313" key="6">
    <source>
        <dbReference type="EMBL" id="ACG76825.1"/>
    </source>
</evidence>
<evidence type="ECO:0000256" key="5">
    <source>
        <dbReference type="ARBA" id="ARBA00033787"/>
    </source>
</evidence>
<accession>B4RDX6</accession>
<dbReference type="STRING" id="450851.PHZ_c0411"/>
<dbReference type="eggNOG" id="COG3461">
    <property type="taxonomic scope" value="Bacteria"/>
</dbReference>
<dbReference type="SUPFAM" id="SSF47240">
    <property type="entry name" value="Ferritin-like"/>
    <property type="match status" value="1"/>
</dbReference>
<dbReference type="HOGENOM" id="CLU_161402_1_0_5"/>
<evidence type="ECO:0000256" key="3">
    <source>
        <dbReference type="ARBA" id="ARBA00023004"/>
    </source>
</evidence>
<evidence type="ECO:0000256" key="2">
    <source>
        <dbReference type="ARBA" id="ARBA00022723"/>
    </source>
</evidence>
<dbReference type="RefSeq" id="WP_012520973.1">
    <property type="nucleotide sequence ID" value="NC_011144.1"/>
</dbReference>
<evidence type="ECO:0000256" key="1">
    <source>
        <dbReference type="ARBA" id="ARBA00022434"/>
    </source>
</evidence>
<dbReference type="AlphaFoldDB" id="B4RDX6"/>
<keyword evidence="3" id="KW-0408">Iron</keyword>
<dbReference type="GO" id="GO:0140737">
    <property type="term" value="C:encapsulin nanocompartment"/>
    <property type="evidence" value="ECO:0007669"/>
    <property type="project" value="UniProtKB-SubCell"/>
</dbReference>